<dbReference type="Proteomes" id="UP000515847">
    <property type="component" value="Chromosome"/>
</dbReference>
<feature type="domain" description="Transglutaminase-like" evidence="2">
    <location>
        <begin position="204"/>
        <end position="277"/>
    </location>
</feature>
<proteinExistence type="predicted"/>
<evidence type="ECO:0000313" key="3">
    <source>
        <dbReference type="EMBL" id="QNB46102.1"/>
    </source>
</evidence>
<dbReference type="Pfam" id="PF07833">
    <property type="entry name" value="Cu_amine_oxidN1"/>
    <property type="match status" value="1"/>
</dbReference>
<gene>
    <name evidence="3" type="ORF">BR63_07115</name>
</gene>
<evidence type="ECO:0000313" key="4">
    <source>
        <dbReference type="Proteomes" id="UP000515847"/>
    </source>
</evidence>
<feature type="chain" id="PRO_5028880510" description="Transglutaminase-like domain-containing protein" evidence="1">
    <location>
        <begin position="23"/>
        <end position="456"/>
    </location>
</feature>
<dbReference type="PANTHER" id="PTHR33490:SF6">
    <property type="entry name" value="SLL1049 PROTEIN"/>
    <property type="match status" value="1"/>
</dbReference>
<sequence length="456" mass="50612">MKKRATIIILIFLLFISLHVQAAELSYSIKDQTYYQVTTTYYFKNVGTSTARDINLAITLPNVYLTKNMPYSHLIATKYSQEPLEITTDLKGNRTGKFNIAAIKPGEKKSLSIQQVYRVGKISFTIDPGKIESYKPLEPALIPYLKPAPGIESDNPLIIKKAKEITGGETNPFLKAKKIFAFLNSHMHYADKPTDPANKGALSALQTGIGVCEDYSDLMVALLRAVGVPSRTVAGWMGTISQPQVTIADESGQKLPGHMWVEYYLPGYGWIPADPTYTYLYNGVPTVDYSRLTGLNELRYAEESEAESYRVYYSYYNGKLEGYFTITLTKSQIPPSYDADREPVTLYLEGLPLIYDVEPVIAGGRTLVPLRGIFSTLGALVSWDEASQTVTARTASKTITLKIGSTNAQINGQNVVLDVPPQIIANRTMVPLRFIGEALGVQVNWDSNIRVINLNF</sequence>
<dbReference type="Pfam" id="PF01841">
    <property type="entry name" value="Transglut_core"/>
    <property type="match status" value="1"/>
</dbReference>
<keyword evidence="1" id="KW-0732">Signal</keyword>
<dbReference type="Gene3D" id="3.10.620.30">
    <property type="match status" value="1"/>
</dbReference>
<feature type="signal peptide" evidence="1">
    <location>
        <begin position="1"/>
        <end position="22"/>
    </location>
</feature>
<dbReference type="RefSeq" id="WP_081908152.1">
    <property type="nucleotide sequence ID" value="NZ_CP045798.1"/>
</dbReference>
<dbReference type="KEGG" id="tfr:BR63_07115"/>
<dbReference type="InterPro" id="IPR012854">
    <property type="entry name" value="Cu_amine_oxidase-like_N"/>
</dbReference>
<dbReference type="AlphaFoldDB" id="A0A7G6E1Z8"/>
<dbReference type="Gene3D" id="3.30.457.10">
    <property type="entry name" value="Copper amine oxidase-like, N-terminal domain"/>
    <property type="match status" value="1"/>
</dbReference>
<accession>A0A7G6E1Z8</accession>
<dbReference type="SUPFAM" id="SSF54001">
    <property type="entry name" value="Cysteine proteinases"/>
    <property type="match status" value="1"/>
</dbReference>
<name>A0A7G6E1Z8_THEFR</name>
<dbReference type="InterPro" id="IPR036582">
    <property type="entry name" value="Mao_N_sf"/>
</dbReference>
<dbReference type="PANTHER" id="PTHR33490">
    <property type="entry name" value="BLR5614 PROTEIN-RELATED"/>
    <property type="match status" value="1"/>
</dbReference>
<dbReference type="InterPro" id="IPR002931">
    <property type="entry name" value="Transglutaminase-like"/>
</dbReference>
<organism evidence="3 4">
    <name type="scientific">Thermanaerosceptrum fracticalcis</name>
    <dbReference type="NCBI Taxonomy" id="1712410"/>
    <lineage>
        <taxon>Bacteria</taxon>
        <taxon>Bacillati</taxon>
        <taxon>Bacillota</taxon>
        <taxon>Clostridia</taxon>
        <taxon>Eubacteriales</taxon>
        <taxon>Peptococcaceae</taxon>
        <taxon>Thermanaerosceptrum</taxon>
    </lineage>
</organism>
<dbReference type="InterPro" id="IPR038765">
    <property type="entry name" value="Papain-like_cys_pep_sf"/>
</dbReference>
<dbReference type="SUPFAM" id="SSF55383">
    <property type="entry name" value="Copper amine oxidase, domain N"/>
    <property type="match status" value="1"/>
</dbReference>
<dbReference type="EMBL" id="CP045798">
    <property type="protein sequence ID" value="QNB46102.1"/>
    <property type="molecule type" value="Genomic_DNA"/>
</dbReference>
<protein>
    <recommendedName>
        <fullName evidence="2">Transglutaminase-like domain-containing protein</fullName>
    </recommendedName>
</protein>
<evidence type="ECO:0000259" key="2">
    <source>
        <dbReference type="SMART" id="SM00460"/>
    </source>
</evidence>
<evidence type="ECO:0000256" key="1">
    <source>
        <dbReference type="SAM" id="SignalP"/>
    </source>
</evidence>
<dbReference type="OrthoDB" id="9804872at2"/>
<keyword evidence="4" id="KW-1185">Reference proteome</keyword>
<reference evidence="3 4" key="1">
    <citation type="journal article" date="2019" name="Front. Microbiol.">
        <title>Thermoanaerosceptrum fracticalcis gen. nov. sp. nov., a Novel Fumarate-Fermenting Microorganism From a Deep Fractured Carbonate Aquifer of the US Great Basin.</title>
        <authorList>
            <person name="Hamilton-Brehm S.D."/>
            <person name="Stewart L.E."/>
            <person name="Zavarin M."/>
            <person name="Caldwell M."/>
            <person name="Lawson P.A."/>
            <person name="Onstott T.C."/>
            <person name="Grzymski J."/>
            <person name="Neveux I."/>
            <person name="Lollar B.S."/>
            <person name="Russell C.E."/>
            <person name="Moser D.P."/>
        </authorList>
    </citation>
    <scope>NUCLEOTIDE SEQUENCE [LARGE SCALE GENOMIC DNA]</scope>
    <source>
        <strain evidence="3 4">DRI-13</strain>
    </source>
</reference>
<dbReference type="SMART" id="SM00460">
    <property type="entry name" value="TGc"/>
    <property type="match status" value="1"/>
</dbReference>